<dbReference type="InterPro" id="IPR043129">
    <property type="entry name" value="ATPase_NBD"/>
</dbReference>
<keyword evidence="3" id="KW-0175">Coiled coil</keyword>
<gene>
    <name evidence="4" type="ORF">S01H1_82519</name>
</gene>
<organism evidence="4">
    <name type="scientific">marine sediment metagenome</name>
    <dbReference type="NCBI Taxonomy" id="412755"/>
    <lineage>
        <taxon>unclassified sequences</taxon>
        <taxon>metagenomes</taxon>
        <taxon>ecological metagenomes</taxon>
    </lineage>
</organism>
<comment type="caution">
    <text evidence="4">The sequence shown here is derived from an EMBL/GenBank/DDBJ whole genome shotgun (WGS) entry which is preliminary data.</text>
</comment>
<dbReference type="FunFam" id="3.90.640.10:FF:000003">
    <property type="entry name" value="Molecular chaperone DnaK"/>
    <property type="match status" value="1"/>
</dbReference>
<feature type="non-terminal residue" evidence="4">
    <location>
        <position position="191"/>
    </location>
</feature>
<reference evidence="4" key="1">
    <citation type="journal article" date="2014" name="Front. Microbiol.">
        <title>High frequency of phylogenetically diverse reductive dehalogenase-homologous genes in deep subseafloor sedimentary metagenomes.</title>
        <authorList>
            <person name="Kawai M."/>
            <person name="Futagami T."/>
            <person name="Toyoda A."/>
            <person name="Takaki Y."/>
            <person name="Nishi S."/>
            <person name="Hori S."/>
            <person name="Arai W."/>
            <person name="Tsubouchi T."/>
            <person name="Morono Y."/>
            <person name="Uchiyama I."/>
            <person name="Ito T."/>
            <person name="Fujiyama A."/>
            <person name="Inagaki F."/>
            <person name="Takami H."/>
        </authorList>
    </citation>
    <scope>NUCLEOTIDE SEQUENCE</scope>
    <source>
        <strain evidence="4">Expedition CK06-06</strain>
    </source>
</reference>
<name>X0Y3A7_9ZZZZ</name>
<evidence type="ECO:0000256" key="3">
    <source>
        <dbReference type="SAM" id="Coils"/>
    </source>
</evidence>
<keyword evidence="1" id="KW-0547">Nucleotide-binding</keyword>
<dbReference type="GO" id="GO:0140662">
    <property type="term" value="F:ATP-dependent protein folding chaperone"/>
    <property type="evidence" value="ECO:0007669"/>
    <property type="project" value="InterPro"/>
</dbReference>
<dbReference type="AlphaFoldDB" id="X0Y3A7"/>
<evidence type="ECO:0000256" key="2">
    <source>
        <dbReference type="ARBA" id="ARBA00022840"/>
    </source>
</evidence>
<dbReference type="SUPFAM" id="SSF53067">
    <property type="entry name" value="Actin-like ATPase domain"/>
    <property type="match status" value="1"/>
</dbReference>
<feature type="non-terminal residue" evidence="4">
    <location>
        <position position="1"/>
    </location>
</feature>
<dbReference type="PRINTS" id="PR00301">
    <property type="entry name" value="HEATSHOCK70"/>
</dbReference>
<dbReference type="PANTHER" id="PTHR19375">
    <property type="entry name" value="HEAT SHOCK PROTEIN 70KDA"/>
    <property type="match status" value="1"/>
</dbReference>
<accession>X0Y3A7</accession>
<evidence type="ECO:0000256" key="1">
    <source>
        <dbReference type="ARBA" id="ARBA00022741"/>
    </source>
</evidence>
<sequence>GVFEVLSTNGDTYLGGEDFDLKIVEYLISGFEAEHAVDLRQDKMALQRLKEAAERAKHELSSASETDINLPFIAATEDGPKHLTCVITREELELLCEELLERLLEPCMTALADADLTAEEIDSAILVGGMTRMPAVAKCVEKIFGQTPDKSVNPDEVVAAGAALQAGVLTGEVENVLLLDVTPLSLGVETL</sequence>
<dbReference type="InterPro" id="IPR013126">
    <property type="entry name" value="Hsp_70_fam"/>
</dbReference>
<dbReference type="EMBL" id="BARS01055949">
    <property type="protein sequence ID" value="GAG50359.1"/>
    <property type="molecule type" value="Genomic_DNA"/>
</dbReference>
<dbReference type="Gene3D" id="3.90.640.10">
    <property type="entry name" value="Actin, Chain A, domain 4"/>
    <property type="match status" value="1"/>
</dbReference>
<dbReference type="GO" id="GO:0005524">
    <property type="term" value="F:ATP binding"/>
    <property type="evidence" value="ECO:0007669"/>
    <property type="project" value="UniProtKB-KW"/>
</dbReference>
<dbReference type="Pfam" id="PF00012">
    <property type="entry name" value="HSP70"/>
    <property type="match status" value="1"/>
</dbReference>
<proteinExistence type="predicted"/>
<dbReference type="Gene3D" id="3.30.420.40">
    <property type="match status" value="2"/>
</dbReference>
<evidence type="ECO:0000313" key="4">
    <source>
        <dbReference type="EMBL" id="GAG50359.1"/>
    </source>
</evidence>
<keyword evidence="2" id="KW-0067">ATP-binding</keyword>
<protein>
    <recommendedName>
        <fullName evidence="5">Molecular chaperone DnaK</fullName>
    </recommendedName>
</protein>
<feature type="coiled-coil region" evidence="3">
    <location>
        <begin position="36"/>
        <end position="66"/>
    </location>
</feature>
<evidence type="ECO:0008006" key="5">
    <source>
        <dbReference type="Google" id="ProtNLM"/>
    </source>
</evidence>